<dbReference type="Proteomes" id="UP000033607">
    <property type="component" value="Unassembled WGS sequence"/>
</dbReference>
<organism evidence="1 2">
    <name type="scientific">Limnoraphis robusta CS-951</name>
    <dbReference type="NCBI Taxonomy" id="1637645"/>
    <lineage>
        <taxon>Bacteria</taxon>
        <taxon>Bacillati</taxon>
        <taxon>Cyanobacteriota</taxon>
        <taxon>Cyanophyceae</taxon>
        <taxon>Oscillatoriophycideae</taxon>
        <taxon>Oscillatoriales</taxon>
        <taxon>Sirenicapillariaceae</taxon>
        <taxon>Limnoraphis</taxon>
    </lineage>
</organism>
<dbReference type="EMBL" id="LATL02000350">
    <property type="protein sequence ID" value="KKD37531.1"/>
    <property type="molecule type" value="Genomic_DNA"/>
</dbReference>
<keyword evidence="1" id="KW-0540">Nuclease</keyword>
<sequence length="210" mass="24355">MSQTISAAKINLIDLREKFGLQRVNDSTFFQEWQENLPDISPDEQEIMDEVKADYLHLFEYPLLESVVKLVVLSPLLKQAGFYRSPFYIIGEKEIKLLSQDEDLMIQGRLDLLIFTPPFWVLVIEAKKAQYSLDVGIPQALTYMLADPHPEKPTFGLVTNGTDFIFLKLTQQDTPKYAESDVFSMRRRENELYTVLRILKRFAEIVTSQN</sequence>
<dbReference type="AlphaFoldDB" id="A0A0F5YF91"/>
<name>A0A0F5YF91_9CYAN</name>
<accession>A0A0F5YF91</accession>
<protein>
    <submittedName>
        <fullName evidence="1">Restriction endonuclease subunit R</fullName>
    </submittedName>
</protein>
<proteinExistence type="predicted"/>
<dbReference type="GO" id="GO:0004519">
    <property type="term" value="F:endonuclease activity"/>
    <property type="evidence" value="ECO:0007669"/>
    <property type="project" value="UniProtKB-KW"/>
</dbReference>
<evidence type="ECO:0000313" key="1">
    <source>
        <dbReference type="EMBL" id="KKD37531.1"/>
    </source>
</evidence>
<reference evidence="1 2" key="1">
    <citation type="submission" date="2015-06" db="EMBL/GenBank/DDBJ databases">
        <title>Draft genome assembly of filamentous brackish cyanobacterium Limnoraphis robusta strain CS-951.</title>
        <authorList>
            <person name="Willis A."/>
            <person name="Parks M."/>
            <person name="Burford M.A."/>
        </authorList>
    </citation>
    <scope>NUCLEOTIDE SEQUENCE [LARGE SCALE GENOMIC DNA]</scope>
    <source>
        <strain evidence="1 2">CS-951</strain>
    </source>
</reference>
<comment type="caution">
    <text evidence="1">The sequence shown here is derived from an EMBL/GenBank/DDBJ whole genome shotgun (WGS) entry which is preliminary data.</text>
</comment>
<dbReference type="RefSeq" id="WP_046279142.1">
    <property type="nucleotide sequence ID" value="NZ_LATL02000350.1"/>
</dbReference>
<gene>
    <name evidence="1" type="ORF">WN50_13845</name>
</gene>
<keyword evidence="1" id="KW-0255">Endonuclease</keyword>
<evidence type="ECO:0000313" key="2">
    <source>
        <dbReference type="Proteomes" id="UP000033607"/>
    </source>
</evidence>
<keyword evidence="1" id="KW-0378">Hydrolase</keyword>
<dbReference type="OrthoDB" id="511707at2"/>
<dbReference type="Gene3D" id="3.90.1570.30">
    <property type="match status" value="1"/>
</dbReference>